<dbReference type="Proteomes" id="UP000323075">
    <property type="component" value="Unassembled WGS sequence"/>
</dbReference>
<dbReference type="SUPFAM" id="SSF109755">
    <property type="entry name" value="PhoU-like"/>
    <property type="match status" value="1"/>
</dbReference>
<reference evidence="2" key="3">
    <citation type="journal article" name="MicrobiologyOpen">
        <title>Whole-genome comparison between the type strain of Halobacterium salinarum (DSM 3754(T)) and the laboratory strains R1 and NRC-1.</title>
        <authorList>
            <person name="Pfeiffer F."/>
            <person name="Losensky G."/>
            <person name="Marchfelder A."/>
            <person name="Habermann B."/>
            <person name="Dyall-Smith M."/>
        </authorList>
    </citation>
    <scope>NUCLEOTIDE SEQUENCE</scope>
    <source>
        <strain evidence="2">91-R6</strain>
    </source>
</reference>
<feature type="region of interest" description="Disordered" evidence="1">
    <location>
        <begin position="100"/>
        <end position="127"/>
    </location>
</feature>
<feature type="compositionally biased region" description="Low complexity" evidence="1">
    <location>
        <begin position="100"/>
        <end position="110"/>
    </location>
</feature>
<protein>
    <submittedName>
        <fullName evidence="2">PhoU domain protein</fullName>
    </submittedName>
    <submittedName>
        <fullName evidence="3">Phosphate uptake regulator</fullName>
    </submittedName>
</protein>
<evidence type="ECO:0000313" key="4">
    <source>
        <dbReference type="Proteomes" id="UP000296216"/>
    </source>
</evidence>
<sequence length="372" mass="37888">METRKIQQVGGGTYTVSLPGWWATEHGVSAGDTAYLYPHSDGSLVVRWGEAADSPLASTRVPVPSDAPPRAAADALDAAYVAGFEEIDVSGVAASPPPAAEVAVSAPQSARGDGDGSGTAGPTAAQRDAVIDRARTLPGVDVAASSADHVAVRGLFDAADVSIRRSLMRLRFNALAAHEAAIDAVTESGGGVIERVEDRCHTADRTVRLIERYGNRGLAQRSTLDALAVSRPQVAGCVAAARALERATARAGDVAAVGERAAGSLDDDVARVLRGVSEDACASVDAATDALVEAVGGSSRVPSAHDARRQCARVRRVADCVERAALDDDAAAMRTPSTAAVAVRALDGLVGTADCGAAIAAVALRMAVGAQR</sequence>
<dbReference type="EMBL" id="VRYN01000001">
    <property type="protein sequence ID" value="TYO82301.1"/>
    <property type="molecule type" value="Genomic_DNA"/>
</dbReference>
<dbReference type="EMBL" id="CP038631">
    <property type="protein sequence ID" value="QCC43806.1"/>
    <property type="molecule type" value="Genomic_DNA"/>
</dbReference>
<evidence type="ECO:0000313" key="3">
    <source>
        <dbReference type="EMBL" id="TYO82301.1"/>
    </source>
</evidence>
<evidence type="ECO:0000256" key="1">
    <source>
        <dbReference type="SAM" id="MobiDB-lite"/>
    </source>
</evidence>
<dbReference type="Proteomes" id="UP000296216">
    <property type="component" value="Chromosome"/>
</dbReference>
<accession>A0A4D6GRN0</accession>
<dbReference type="AlphaFoldDB" id="A0A4D6GRN0"/>
<dbReference type="RefSeq" id="WP_136360932.1">
    <property type="nucleotide sequence ID" value="NZ_VRYN01000001.1"/>
</dbReference>
<organism evidence="2 4">
    <name type="scientific">Halobacterium salinarum (strain ATCC 33171 / DSM 3754 / JCM 8978 / NBRC 102687 / NCIMB 764 / 91-R6)</name>
    <dbReference type="NCBI Taxonomy" id="2597657"/>
    <lineage>
        <taxon>Archaea</taxon>
        <taxon>Methanobacteriati</taxon>
        <taxon>Methanobacteriota</taxon>
        <taxon>Stenosarchaea group</taxon>
        <taxon>Halobacteria</taxon>
        <taxon>Halobacteriales</taxon>
        <taxon>Halobacteriaceae</taxon>
        <taxon>Halobacterium</taxon>
    </lineage>
</organism>
<proteinExistence type="predicted"/>
<evidence type="ECO:0000313" key="2">
    <source>
        <dbReference type="EMBL" id="QCC43806.1"/>
    </source>
</evidence>
<name>A0A4D6GRN0_HALS9</name>
<reference evidence="2 4" key="1">
    <citation type="journal article" date="2019" name="Microbiol. Resour. Announc.">
        <title>The Genome Sequence of the Halobacterium salinarum Type Strain Is Closely Related to That of Laboratory Strains NRC-1 and R1.</title>
        <authorList>
            <person name="Pfeiffer F."/>
            <person name="Marchfelder A."/>
            <person name="Habermann B."/>
            <person name="Dyall-Smith M.L."/>
        </authorList>
    </citation>
    <scope>NUCLEOTIDE SEQUENCE [LARGE SCALE GENOMIC DNA]</scope>
    <source>
        <strain evidence="2">91-R6</strain>
        <strain evidence="4">ATCC 33171 / DSM 3754 / JCM 8978 / NBRC 102687 / NCIMB 764 / 91-R6</strain>
    </source>
</reference>
<dbReference type="GeneID" id="39853930"/>
<evidence type="ECO:0000313" key="5">
    <source>
        <dbReference type="Proteomes" id="UP000323075"/>
    </source>
</evidence>
<gene>
    <name evidence="2" type="primary">phoU1</name>
    <name evidence="3" type="ORF">APQ99_00821</name>
    <name evidence="2" type="ORF">HBSAL_00295</name>
</gene>
<reference evidence="3 5" key="2">
    <citation type="submission" date="2019-07" db="EMBL/GenBank/DDBJ databases">
        <title>Genomic Encyclopedia of Archaeal and Bacterial Type Strains, Phase II (KMG-II): from individual species to whole genera.</title>
        <authorList>
            <person name="Goeker M."/>
        </authorList>
    </citation>
    <scope>NUCLEOTIDE SEQUENCE [LARGE SCALE GENOMIC DNA]</scope>
    <source>
        <strain evidence="3 5">DSM 3754</strain>
    </source>
</reference>